<dbReference type="SUPFAM" id="SSF56601">
    <property type="entry name" value="beta-lactamase/transpeptidase-like"/>
    <property type="match status" value="1"/>
</dbReference>
<dbReference type="Gene3D" id="3.40.710.10">
    <property type="entry name" value="DD-peptidase/beta-lactamase superfamily"/>
    <property type="match status" value="1"/>
</dbReference>
<feature type="transmembrane region" description="Helical" evidence="4">
    <location>
        <begin position="9"/>
        <end position="27"/>
    </location>
</feature>
<keyword evidence="4" id="KW-0812">Transmembrane</keyword>
<protein>
    <submittedName>
        <fullName evidence="6">Transpeptidase family protein</fullName>
    </submittedName>
</protein>
<comment type="subcellular location">
    <subcellularLocation>
        <location evidence="1">Membrane</location>
    </subcellularLocation>
</comment>
<dbReference type="AlphaFoldDB" id="A0A9D1M9T6"/>
<evidence type="ECO:0000313" key="7">
    <source>
        <dbReference type="Proteomes" id="UP000824112"/>
    </source>
</evidence>
<dbReference type="GO" id="GO:0005886">
    <property type="term" value="C:plasma membrane"/>
    <property type="evidence" value="ECO:0007669"/>
    <property type="project" value="TreeGrafter"/>
</dbReference>
<dbReference type="Gene3D" id="3.30.10.20">
    <property type="match status" value="1"/>
</dbReference>
<dbReference type="GO" id="GO:0071555">
    <property type="term" value="P:cell wall organization"/>
    <property type="evidence" value="ECO:0007669"/>
    <property type="project" value="TreeGrafter"/>
</dbReference>
<comment type="caution">
    <text evidence="6">The sequence shown here is derived from an EMBL/GenBank/DDBJ whole genome shotgun (WGS) entry which is preliminary data.</text>
</comment>
<dbReference type="SUPFAM" id="SSF54184">
    <property type="entry name" value="Penicillin-binding protein 2x (pbp-2x), c-terminal domain"/>
    <property type="match status" value="1"/>
</dbReference>
<dbReference type="InterPro" id="IPR005543">
    <property type="entry name" value="PASTA_dom"/>
</dbReference>
<keyword evidence="4" id="KW-1133">Transmembrane helix</keyword>
<dbReference type="Proteomes" id="UP000824112">
    <property type="component" value="Unassembled WGS sequence"/>
</dbReference>
<dbReference type="PANTHER" id="PTHR30627:SF1">
    <property type="entry name" value="PEPTIDOGLYCAN D,D-TRANSPEPTIDASE FTSI"/>
    <property type="match status" value="1"/>
</dbReference>
<dbReference type="InterPro" id="IPR012338">
    <property type="entry name" value="Beta-lactam/transpept-like"/>
</dbReference>
<dbReference type="Pfam" id="PF00905">
    <property type="entry name" value="Transpeptidase"/>
    <property type="match status" value="1"/>
</dbReference>
<dbReference type="GO" id="GO:0004180">
    <property type="term" value="F:carboxypeptidase activity"/>
    <property type="evidence" value="ECO:0007669"/>
    <property type="project" value="UniProtKB-KW"/>
</dbReference>
<gene>
    <name evidence="6" type="ORF">IAB03_10030</name>
</gene>
<dbReference type="Pfam" id="PF03717">
    <property type="entry name" value="PBP_dimer"/>
    <property type="match status" value="1"/>
</dbReference>
<evidence type="ECO:0000256" key="2">
    <source>
        <dbReference type="ARBA" id="ARBA00022645"/>
    </source>
</evidence>
<feature type="domain" description="PASTA" evidence="5">
    <location>
        <begin position="648"/>
        <end position="704"/>
    </location>
</feature>
<evidence type="ECO:0000256" key="3">
    <source>
        <dbReference type="ARBA" id="ARBA00023136"/>
    </source>
</evidence>
<dbReference type="InterPro" id="IPR050515">
    <property type="entry name" value="Beta-lactam/transpept"/>
</dbReference>
<dbReference type="Gene3D" id="3.90.1310.10">
    <property type="entry name" value="Penicillin-binding protein 2a (Domain 2)"/>
    <property type="match status" value="1"/>
</dbReference>
<evidence type="ECO:0000256" key="4">
    <source>
        <dbReference type="SAM" id="Phobius"/>
    </source>
</evidence>
<dbReference type="GO" id="GO:0008658">
    <property type="term" value="F:penicillin binding"/>
    <property type="evidence" value="ECO:0007669"/>
    <property type="project" value="InterPro"/>
</dbReference>
<dbReference type="SUPFAM" id="SSF56519">
    <property type="entry name" value="Penicillin binding protein dimerisation domain"/>
    <property type="match status" value="1"/>
</dbReference>
<dbReference type="Gene3D" id="3.30.450.330">
    <property type="match status" value="1"/>
</dbReference>
<reference evidence="6" key="1">
    <citation type="submission" date="2020-10" db="EMBL/GenBank/DDBJ databases">
        <authorList>
            <person name="Gilroy R."/>
        </authorList>
    </citation>
    <scope>NUCLEOTIDE SEQUENCE</scope>
    <source>
        <strain evidence="6">CHK158-818</strain>
    </source>
</reference>
<reference evidence="6" key="2">
    <citation type="journal article" date="2021" name="PeerJ">
        <title>Extensive microbial diversity within the chicken gut microbiome revealed by metagenomics and culture.</title>
        <authorList>
            <person name="Gilroy R."/>
            <person name="Ravi A."/>
            <person name="Getino M."/>
            <person name="Pursley I."/>
            <person name="Horton D.L."/>
            <person name="Alikhan N.F."/>
            <person name="Baker D."/>
            <person name="Gharbi K."/>
            <person name="Hall N."/>
            <person name="Watson M."/>
            <person name="Adriaenssens E.M."/>
            <person name="Foster-Nyarko E."/>
            <person name="Jarju S."/>
            <person name="Secka A."/>
            <person name="Antonio M."/>
            <person name="Oren A."/>
            <person name="Chaudhuri R.R."/>
            <person name="La Ragione R."/>
            <person name="Hildebrand F."/>
            <person name="Pallen M.J."/>
        </authorList>
    </citation>
    <scope>NUCLEOTIDE SEQUENCE</scope>
    <source>
        <strain evidence="6">CHK158-818</strain>
    </source>
</reference>
<keyword evidence="3 4" id="KW-0472">Membrane</keyword>
<name>A0A9D1M9T6_9BACT</name>
<dbReference type="SMART" id="SM00740">
    <property type="entry name" value="PASTA"/>
    <property type="match status" value="1"/>
</dbReference>
<dbReference type="InterPro" id="IPR005311">
    <property type="entry name" value="PBP_dimer"/>
</dbReference>
<evidence type="ECO:0000256" key="1">
    <source>
        <dbReference type="ARBA" id="ARBA00004370"/>
    </source>
</evidence>
<evidence type="ECO:0000259" key="5">
    <source>
        <dbReference type="PROSITE" id="PS51178"/>
    </source>
</evidence>
<dbReference type="EMBL" id="DVNA01000232">
    <property type="protein sequence ID" value="HIU56127.1"/>
    <property type="molecule type" value="Genomic_DNA"/>
</dbReference>
<accession>A0A9D1M9T6</accession>
<dbReference type="PROSITE" id="PS51178">
    <property type="entry name" value="PASTA"/>
    <property type="match status" value="1"/>
</dbReference>
<keyword evidence="2" id="KW-0645">Protease</keyword>
<proteinExistence type="predicted"/>
<sequence>MIDPKQNILLRYLSVAAFILVICFAIQRKAGKTIFVEGRYWKEKATATKIEDIIVEPNRGNILAQDGRLMASSIPQYYLYLDFKADGFKIDTFRHYLPQLSKALSAKLKNKSAADYASHLMKGYKSGSRHFLISPIKVSYTDLKEIKTYPFLRMNTNKSGFHTRAMMQRKKPFGSLASRTIGDIYGEADKGGKNGIELAYDSLLRGTPGTSTRQRVRGRWEKIINEKPIDGMDIRTTIDIEIQDITENALTEKLKEIDAESGTAVVMEVKTGEVKAITNIARIQPGVYAETKNHAVADEIEPGSTFKVASMMAAIDDGVVKPDDEVDTGNGIYFYAGARMTDHNWNHGGYHVITAKEAIWNSSNIGVAKLILKAYEKEPQKYVDKLYEMGLNEAVDLGIPGAGRPKIKHPIQNKNAWSRTSLPWMSFGYETQIPPIYTLMFFNAIANDGKMIKPIFVKEICQNGNTVETFKTETVRSSICSGKTLDIIRDMLVGVVEYGTGKAVKSEHIKIAGKTGTAQIASGGVYRGSGHQVSFCGYFPADDPKYSCIVVIRRPSSKFYPSGGTMSGGVFKNIAEQIYAHSLTLPISDLAPDSLHIHTPIVLNGNYKETERVLDELDVAFDDNQEKSDWVRTDIEPDKVELKDLKCIENLVPQVVGMGARDATYLLESAGLRVQINGKGRVSSQSIKGGTKVTKGRTVVLTLK</sequence>
<dbReference type="InterPro" id="IPR036138">
    <property type="entry name" value="PBP_dimer_sf"/>
</dbReference>
<dbReference type="PANTHER" id="PTHR30627">
    <property type="entry name" value="PEPTIDOGLYCAN D,D-TRANSPEPTIDASE"/>
    <property type="match status" value="1"/>
</dbReference>
<dbReference type="InterPro" id="IPR001460">
    <property type="entry name" value="PCN-bd_Tpept"/>
</dbReference>
<evidence type="ECO:0000313" key="6">
    <source>
        <dbReference type="EMBL" id="HIU56127.1"/>
    </source>
</evidence>
<organism evidence="6 7">
    <name type="scientific">Candidatus Gallibacteroides avistercoris</name>
    <dbReference type="NCBI Taxonomy" id="2840833"/>
    <lineage>
        <taxon>Bacteria</taxon>
        <taxon>Pseudomonadati</taxon>
        <taxon>Bacteroidota</taxon>
        <taxon>Bacteroidia</taxon>
        <taxon>Bacteroidales</taxon>
        <taxon>Bacteroidaceae</taxon>
        <taxon>Bacteroidaceae incertae sedis</taxon>
        <taxon>Candidatus Gallibacteroides</taxon>
    </lineage>
</organism>
<dbReference type="Pfam" id="PF03793">
    <property type="entry name" value="PASTA"/>
    <property type="match status" value="1"/>
</dbReference>
<keyword evidence="2" id="KW-0378">Hydrolase</keyword>
<keyword evidence="2" id="KW-0121">Carboxypeptidase</keyword>
<dbReference type="CDD" id="cd06575">
    <property type="entry name" value="PASTA_Pbp2x-like_2"/>
    <property type="match status" value="1"/>
</dbReference>